<dbReference type="EMBL" id="GEBQ01026245">
    <property type="protein sequence ID" value="JAT13732.1"/>
    <property type="molecule type" value="Transcribed_RNA"/>
</dbReference>
<feature type="non-terminal residue" evidence="2">
    <location>
        <position position="1"/>
    </location>
</feature>
<protein>
    <submittedName>
        <fullName evidence="2">Uncharacterized protein</fullName>
    </submittedName>
</protein>
<reference evidence="2" key="1">
    <citation type="submission" date="2015-11" db="EMBL/GenBank/DDBJ databases">
        <title>De novo transcriptome assembly of four potential Pierce s Disease insect vectors from Arizona vineyards.</title>
        <authorList>
            <person name="Tassone E.E."/>
        </authorList>
    </citation>
    <scope>NUCLEOTIDE SEQUENCE</scope>
</reference>
<accession>A0A1B6KQJ9</accession>
<feature type="compositionally biased region" description="Basic and acidic residues" evidence="1">
    <location>
        <begin position="213"/>
        <end position="222"/>
    </location>
</feature>
<sequence>KANTLCHAKKCVKSVTFSELPPSVLQQKPNYVNIDFAESLKFYENCKDCYNKLLDEFEEDQDRIGPSRISVQGSCSACSSYRRELEINSTQLVPHANHIIPDESQGYIKMSSLANITSKEIFSQCNHESQKESPTFVASRSKSSLCLHSASMSARSFNLRSISDPEIHLLPPNRKRSKIALSKIIDLIRNVRPITAQEIQRHARRPILPSFKNRKDDSHYHSADTLSSDTMVNTNNDMSVKGSLNSLCSETTHKSANRFTSTS</sequence>
<name>A0A1B6KQJ9_9HEMI</name>
<organism evidence="2">
    <name type="scientific">Graphocephala atropunctata</name>
    <dbReference type="NCBI Taxonomy" id="36148"/>
    <lineage>
        <taxon>Eukaryota</taxon>
        <taxon>Metazoa</taxon>
        <taxon>Ecdysozoa</taxon>
        <taxon>Arthropoda</taxon>
        <taxon>Hexapoda</taxon>
        <taxon>Insecta</taxon>
        <taxon>Pterygota</taxon>
        <taxon>Neoptera</taxon>
        <taxon>Paraneoptera</taxon>
        <taxon>Hemiptera</taxon>
        <taxon>Auchenorrhyncha</taxon>
        <taxon>Membracoidea</taxon>
        <taxon>Cicadellidae</taxon>
        <taxon>Cicadellinae</taxon>
        <taxon>Cicadellini</taxon>
        <taxon>Graphocephala</taxon>
    </lineage>
</organism>
<evidence type="ECO:0000313" key="2">
    <source>
        <dbReference type="EMBL" id="JAT13732.1"/>
    </source>
</evidence>
<gene>
    <name evidence="2" type="ORF">g.7111</name>
</gene>
<proteinExistence type="predicted"/>
<feature type="compositionally biased region" description="Polar residues" evidence="1">
    <location>
        <begin position="224"/>
        <end position="238"/>
    </location>
</feature>
<evidence type="ECO:0000256" key="1">
    <source>
        <dbReference type="SAM" id="MobiDB-lite"/>
    </source>
</evidence>
<feature type="region of interest" description="Disordered" evidence="1">
    <location>
        <begin position="205"/>
        <end position="238"/>
    </location>
</feature>
<dbReference type="AlphaFoldDB" id="A0A1B6KQJ9"/>
<feature type="non-terminal residue" evidence="2">
    <location>
        <position position="263"/>
    </location>
</feature>